<name>J7CVR7_ENTFC</name>
<feature type="domain" description="HTH cro/C1-type" evidence="2">
    <location>
        <begin position="24"/>
        <end position="78"/>
    </location>
</feature>
<protein>
    <submittedName>
        <fullName evidence="3">DNA-binding helix-turn-helix protein</fullName>
    </submittedName>
</protein>
<dbReference type="PANTHER" id="PTHR46797">
    <property type="entry name" value="HTH-TYPE TRANSCRIPTIONAL REGULATOR"/>
    <property type="match status" value="1"/>
</dbReference>
<dbReference type="InterPro" id="IPR010982">
    <property type="entry name" value="Lambda_DNA-bd_dom_sf"/>
</dbReference>
<comment type="caution">
    <text evidence="3">The sequence shown here is derived from an EMBL/GenBank/DDBJ whole genome shotgun (WGS) entry which is preliminary data.</text>
</comment>
<dbReference type="Gene3D" id="2.60.120.10">
    <property type="entry name" value="Jelly Rolls"/>
    <property type="match status" value="1"/>
</dbReference>
<dbReference type="Proteomes" id="UP000006403">
    <property type="component" value="Unassembled WGS sequence"/>
</dbReference>
<dbReference type="PROSITE" id="PS50943">
    <property type="entry name" value="HTH_CROC1"/>
    <property type="match status" value="1"/>
</dbReference>
<evidence type="ECO:0000313" key="3">
    <source>
        <dbReference type="EMBL" id="EJY45970.1"/>
    </source>
</evidence>
<dbReference type="Pfam" id="PF01381">
    <property type="entry name" value="HTH_3"/>
    <property type="match status" value="1"/>
</dbReference>
<accession>J7CVR7</accession>
<evidence type="ECO:0000259" key="2">
    <source>
        <dbReference type="PROSITE" id="PS50943"/>
    </source>
</evidence>
<reference evidence="3 4" key="1">
    <citation type="submission" date="2012-04" db="EMBL/GenBank/DDBJ databases">
        <authorList>
            <person name="Weinstock G."/>
            <person name="Sodergren E."/>
            <person name="Lobos E.A."/>
            <person name="Fulton L."/>
            <person name="Fulton R."/>
            <person name="Courtney L."/>
            <person name="Fronick C."/>
            <person name="O'Laughlin M."/>
            <person name="Godfrey J."/>
            <person name="Wilson R.M."/>
            <person name="Miner T."/>
            <person name="Farmer C."/>
            <person name="Delehaunty K."/>
            <person name="Cordes M."/>
            <person name="Minx P."/>
            <person name="Tomlinson C."/>
            <person name="Chen J."/>
            <person name="Wollam A."/>
            <person name="Pepin K.H."/>
            <person name="Bhonagiri V."/>
            <person name="Zhang X."/>
            <person name="Suruliraj S."/>
            <person name="Warren W."/>
            <person name="Mitreva M."/>
            <person name="Mardis E.R."/>
            <person name="Wilson R.K."/>
        </authorList>
    </citation>
    <scope>NUCLEOTIDE SEQUENCE [LARGE SCALE GENOMIC DNA]</scope>
    <source>
        <strain evidence="3 4">505</strain>
    </source>
</reference>
<dbReference type="PANTHER" id="PTHR46797:SF2">
    <property type="entry name" value="TRANSCRIPTIONAL REGULATOR"/>
    <property type="match status" value="1"/>
</dbReference>
<dbReference type="InterPro" id="IPR011051">
    <property type="entry name" value="RmlC_Cupin_sf"/>
</dbReference>
<dbReference type="InterPro" id="IPR001387">
    <property type="entry name" value="Cro/C1-type_HTH"/>
</dbReference>
<dbReference type="HOGENOM" id="CLU_085376_1_4_9"/>
<sequence>MVVNQKFTIRKLHTEEIMEIGEKLRNLRIQKNLTQEELGERTDLSKGYISQLERDLSSPSMETFFSILEVLGVTPEEFFHQEAANLQVVYSKEDHTVYFDEENGYELEWLVADSNEKEMEPVLLTFEGAGEYKTFEPSLSETFIFVLEGELELSLGETVYVAKAGQSIYYQATKQHQLRNHLKKRTKVLIVATQSYL</sequence>
<dbReference type="Pfam" id="PF07883">
    <property type="entry name" value="Cupin_2"/>
    <property type="match status" value="1"/>
</dbReference>
<dbReference type="SMART" id="SM00530">
    <property type="entry name" value="HTH_XRE"/>
    <property type="match status" value="1"/>
</dbReference>
<keyword evidence="1 3" id="KW-0238">DNA-binding</keyword>
<dbReference type="InterPro" id="IPR050807">
    <property type="entry name" value="TransReg_Diox_bact_type"/>
</dbReference>
<dbReference type="GO" id="GO:0003700">
    <property type="term" value="F:DNA-binding transcription factor activity"/>
    <property type="evidence" value="ECO:0007669"/>
    <property type="project" value="TreeGrafter"/>
</dbReference>
<dbReference type="SUPFAM" id="SSF51182">
    <property type="entry name" value="RmlC-like cupins"/>
    <property type="match status" value="1"/>
</dbReference>
<dbReference type="InterPro" id="IPR013096">
    <property type="entry name" value="Cupin_2"/>
</dbReference>
<evidence type="ECO:0000256" key="1">
    <source>
        <dbReference type="ARBA" id="ARBA00023125"/>
    </source>
</evidence>
<dbReference type="CDD" id="cd02209">
    <property type="entry name" value="cupin_XRE_C"/>
    <property type="match status" value="1"/>
</dbReference>
<gene>
    <name evidence="3" type="ORF">HMPREF1348_01161</name>
</gene>
<dbReference type="AlphaFoldDB" id="J7CVR7"/>
<dbReference type="PATRIC" id="fig|1134806.3.peg.1108"/>
<dbReference type="InterPro" id="IPR014710">
    <property type="entry name" value="RmlC-like_jellyroll"/>
</dbReference>
<evidence type="ECO:0000313" key="4">
    <source>
        <dbReference type="Proteomes" id="UP000006403"/>
    </source>
</evidence>
<organism evidence="3 4">
    <name type="scientific">Enterococcus faecium 505</name>
    <dbReference type="NCBI Taxonomy" id="1134806"/>
    <lineage>
        <taxon>Bacteria</taxon>
        <taxon>Bacillati</taxon>
        <taxon>Bacillota</taxon>
        <taxon>Bacilli</taxon>
        <taxon>Lactobacillales</taxon>
        <taxon>Enterococcaceae</taxon>
        <taxon>Enterococcus</taxon>
    </lineage>
</organism>
<dbReference type="CDD" id="cd00093">
    <property type="entry name" value="HTH_XRE"/>
    <property type="match status" value="1"/>
</dbReference>
<dbReference type="EMBL" id="AMBL01000034">
    <property type="protein sequence ID" value="EJY45970.1"/>
    <property type="molecule type" value="Genomic_DNA"/>
</dbReference>
<proteinExistence type="predicted"/>
<dbReference type="Gene3D" id="1.10.260.40">
    <property type="entry name" value="lambda repressor-like DNA-binding domains"/>
    <property type="match status" value="1"/>
</dbReference>
<dbReference type="GO" id="GO:0005829">
    <property type="term" value="C:cytosol"/>
    <property type="evidence" value="ECO:0007669"/>
    <property type="project" value="TreeGrafter"/>
</dbReference>
<dbReference type="SUPFAM" id="SSF47413">
    <property type="entry name" value="lambda repressor-like DNA-binding domains"/>
    <property type="match status" value="1"/>
</dbReference>
<dbReference type="GO" id="GO:0003677">
    <property type="term" value="F:DNA binding"/>
    <property type="evidence" value="ECO:0007669"/>
    <property type="project" value="UniProtKB-KW"/>
</dbReference>